<dbReference type="EMBL" id="JALHAP010000072">
    <property type="protein sequence ID" value="MCT4701206.1"/>
    <property type="molecule type" value="Genomic_DNA"/>
</dbReference>
<comment type="caution">
    <text evidence="1">The sequence shown here is derived from an EMBL/GenBank/DDBJ whole genome shotgun (WGS) entry which is preliminary data.</text>
</comment>
<protein>
    <submittedName>
        <fullName evidence="1">Uncharacterized protein</fullName>
    </submittedName>
</protein>
<dbReference type="RefSeq" id="WP_271121974.1">
    <property type="nucleotide sequence ID" value="NZ_JALHAN010000059.1"/>
</dbReference>
<dbReference type="Proteomes" id="UP001150641">
    <property type="component" value="Unassembled WGS sequence"/>
</dbReference>
<name>A0A9X2W5Y9_9ENTR</name>
<dbReference type="AlphaFoldDB" id="A0A9X2W5Y9"/>
<reference evidence="1" key="1">
    <citation type="submission" date="2022-03" db="EMBL/GenBank/DDBJ databases">
        <title>Proposal of a novel genus Dryocolo and two novel species.</title>
        <authorList>
            <person name="Maddock D.W."/>
            <person name="Brady C.L."/>
            <person name="Denman S."/>
            <person name="Arnold D."/>
        </authorList>
    </citation>
    <scope>NUCLEOTIDE SEQUENCE</scope>
    <source>
        <strain evidence="1">H6W4</strain>
    </source>
</reference>
<organism evidence="1 2">
    <name type="scientific">Dryocola boscaweniae</name>
    <dbReference type="NCBI Taxonomy" id="2925397"/>
    <lineage>
        <taxon>Bacteria</taxon>
        <taxon>Pseudomonadati</taxon>
        <taxon>Pseudomonadota</taxon>
        <taxon>Gammaproteobacteria</taxon>
        <taxon>Enterobacterales</taxon>
        <taxon>Enterobacteriaceae</taxon>
        <taxon>Dryocola</taxon>
    </lineage>
</organism>
<sequence>MKTSKFNYQRITTDAWKQADYAASIHGGKKSEYFAYCLRLQWARAKGIMSGTAKQKLYAADLCSKVINDIIDMMEYAEKQGVTGYAPVAHSTIEAIDFYRGYAGTLIDTLKDLPSLSKRKTLDDIIKALKND</sequence>
<accession>A0A9X2W5Y9</accession>
<evidence type="ECO:0000313" key="2">
    <source>
        <dbReference type="Proteomes" id="UP001150641"/>
    </source>
</evidence>
<gene>
    <name evidence="1" type="ORF">MUA00_05225</name>
</gene>
<proteinExistence type="predicted"/>
<keyword evidence="2" id="KW-1185">Reference proteome</keyword>
<evidence type="ECO:0000313" key="1">
    <source>
        <dbReference type="EMBL" id="MCT4701206.1"/>
    </source>
</evidence>